<protein>
    <submittedName>
        <fullName evidence="1">Predicted protein</fullName>
    </submittedName>
</protein>
<dbReference type="Proteomes" id="UP000006671">
    <property type="component" value="Unassembled WGS sequence"/>
</dbReference>
<dbReference type="KEGG" id="ngr:NAEGRDRAFT_76260"/>
<sequence length="170" mass="18384">MLSFVTNIFKKKPKSTETSNNGSGGLQGESKSFGAIGIIPSMSIPHIDASHQSQDTKFRKDQATFYTAKFKEMIKARIAYRNDKSEPTSFSLLEASQAVLFSFGETSSMRGLGDNWIAISDAENPAYIRSPFKISSVVMGYTEAIAITEDGFALGCGSNSNGQVGVDRSE</sequence>
<name>D2W4C9_NAEGR</name>
<dbReference type="InterPro" id="IPR009091">
    <property type="entry name" value="RCC1/BLIP-II"/>
</dbReference>
<dbReference type="OrthoDB" id="8068875at2759"/>
<dbReference type="SUPFAM" id="SSF50985">
    <property type="entry name" value="RCC1/BLIP-II"/>
    <property type="match status" value="1"/>
</dbReference>
<proteinExistence type="predicted"/>
<accession>D2W4C9</accession>
<evidence type="ECO:0000313" key="1">
    <source>
        <dbReference type="EMBL" id="EFC36069.1"/>
    </source>
</evidence>
<dbReference type="Gene3D" id="2.130.10.30">
    <property type="entry name" value="Regulator of chromosome condensation 1/beta-lactamase-inhibitor protein II"/>
    <property type="match status" value="1"/>
</dbReference>
<gene>
    <name evidence="1" type="ORF">NAEGRDRAFT_76260</name>
</gene>
<feature type="non-terminal residue" evidence="1">
    <location>
        <position position="170"/>
    </location>
</feature>
<evidence type="ECO:0000313" key="2">
    <source>
        <dbReference type="Proteomes" id="UP000006671"/>
    </source>
</evidence>
<dbReference type="RefSeq" id="XP_002668813.1">
    <property type="nucleotide sequence ID" value="XM_002668767.1"/>
</dbReference>
<reference evidence="1 2" key="1">
    <citation type="journal article" date="2010" name="Cell">
        <title>The genome of Naegleria gruberi illuminates early eukaryotic versatility.</title>
        <authorList>
            <person name="Fritz-Laylin L.K."/>
            <person name="Prochnik S.E."/>
            <person name="Ginger M.L."/>
            <person name="Dacks J.B."/>
            <person name="Carpenter M.L."/>
            <person name="Field M.C."/>
            <person name="Kuo A."/>
            <person name="Paredez A."/>
            <person name="Chapman J."/>
            <person name="Pham J."/>
            <person name="Shu S."/>
            <person name="Neupane R."/>
            <person name="Cipriano M."/>
            <person name="Mancuso J."/>
            <person name="Tu H."/>
            <person name="Salamov A."/>
            <person name="Lindquist E."/>
            <person name="Shapiro H."/>
            <person name="Lucas S."/>
            <person name="Grigoriev I.V."/>
            <person name="Cande W.Z."/>
            <person name="Fulton C."/>
            <person name="Rokhsar D.S."/>
            <person name="Dawson S.C."/>
        </authorList>
    </citation>
    <scope>NUCLEOTIDE SEQUENCE [LARGE SCALE GENOMIC DNA]</scope>
    <source>
        <strain evidence="1 2">NEG-M</strain>
    </source>
</reference>
<dbReference type="VEuPathDB" id="AmoebaDB:NAEGRDRAFT_76260"/>
<dbReference type="AlphaFoldDB" id="D2W4C9"/>
<dbReference type="InParanoid" id="D2W4C9"/>
<organism evidence="2">
    <name type="scientific">Naegleria gruberi</name>
    <name type="common">Amoeba</name>
    <dbReference type="NCBI Taxonomy" id="5762"/>
    <lineage>
        <taxon>Eukaryota</taxon>
        <taxon>Discoba</taxon>
        <taxon>Heterolobosea</taxon>
        <taxon>Tetramitia</taxon>
        <taxon>Eutetramitia</taxon>
        <taxon>Vahlkampfiidae</taxon>
        <taxon>Naegleria</taxon>
    </lineage>
</organism>
<dbReference type="EMBL" id="GG738949">
    <property type="protein sequence ID" value="EFC36069.1"/>
    <property type="molecule type" value="Genomic_DNA"/>
</dbReference>
<keyword evidence="2" id="KW-1185">Reference proteome</keyword>
<dbReference type="GeneID" id="8859786"/>